<dbReference type="Proteomes" id="UP001412067">
    <property type="component" value="Unassembled WGS sequence"/>
</dbReference>
<dbReference type="InterPro" id="IPR053151">
    <property type="entry name" value="RNase_H-like"/>
</dbReference>
<organism evidence="1 2">
    <name type="scientific">Platanthera guangdongensis</name>
    <dbReference type="NCBI Taxonomy" id="2320717"/>
    <lineage>
        <taxon>Eukaryota</taxon>
        <taxon>Viridiplantae</taxon>
        <taxon>Streptophyta</taxon>
        <taxon>Embryophyta</taxon>
        <taxon>Tracheophyta</taxon>
        <taxon>Spermatophyta</taxon>
        <taxon>Magnoliopsida</taxon>
        <taxon>Liliopsida</taxon>
        <taxon>Asparagales</taxon>
        <taxon>Orchidaceae</taxon>
        <taxon>Orchidoideae</taxon>
        <taxon>Orchideae</taxon>
        <taxon>Orchidinae</taxon>
        <taxon>Platanthera</taxon>
    </lineage>
</organism>
<proteinExistence type="predicted"/>
<evidence type="ECO:0008006" key="3">
    <source>
        <dbReference type="Google" id="ProtNLM"/>
    </source>
</evidence>
<comment type="caution">
    <text evidence="1">The sequence shown here is derived from an EMBL/GenBank/DDBJ whole genome shotgun (WGS) entry which is preliminary data.</text>
</comment>
<sequence length="174" mass="18922">MSQCWREWNAKLHNREVGTPVVIAVTILENISLFDHGHKPGCWRTNCPLGIFRSSSWCPPPPGWIKVNVDGSLPPSGSAGLGVVVRSKAGLVLTAASFAWNRWDLGRVDLEAILAICRVVLPTTPEARGFIIEGDAANVLDFCCRASSGSAHPNTYLGAVDLSFLYDFVAVRFQ</sequence>
<dbReference type="PANTHER" id="PTHR47723:SF19">
    <property type="entry name" value="POLYNUCLEOTIDYL TRANSFERASE, RIBONUCLEASE H-LIKE SUPERFAMILY PROTEIN"/>
    <property type="match status" value="1"/>
</dbReference>
<gene>
    <name evidence="1" type="ORF">KSP40_PGU009790</name>
</gene>
<reference evidence="1 2" key="1">
    <citation type="journal article" date="2022" name="Nat. Plants">
        <title>Genomes of leafy and leafless Platanthera orchids illuminate the evolution of mycoheterotrophy.</title>
        <authorList>
            <person name="Li M.H."/>
            <person name="Liu K.W."/>
            <person name="Li Z."/>
            <person name="Lu H.C."/>
            <person name="Ye Q.L."/>
            <person name="Zhang D."/>
            <person name="Wang J.Y."/>
            <person name="Li Y.F."/>
            <person name="Zhong Z.M."/>
            <person name="Liu X."/>
            <person name="Yu X."/>
            <person name="Liu D.K."/>
            <person name="Tu X.D."/>
            <person name="Liu B."/>
            <person name="Hao Y."/>
            <person name="Liao X.Y."/>
            <person name="Jiang Y.T."/>
            <person name="Sun W.H."/>
            <person name="Chen J."/>
            <person name="Chen Y.Q."/>
            <person name="Ai Y."/>
            <person name="Zhai J.W."/>
            <person name="Wu S.S."/>
            <person name="Zhou Z."/>
            <person name="Hsiao Y.Y."/>
            <person name="Wu W.L."/>
            <person name="Chen Y.Y."/>
            <person name="Lin Y.F."/>
            <person name="Hsu J.L."/>
            <person name="Li C.Y."/>
            <person name="Wang Z.W."/>
            <person name="Zhao X."/>
            <person name="Zhong W.Y."/>
            <person name="Ma X.K."/>
            <person name="Ma L."/>
            <person name="Huang J."/>
            <person name="Chen G.Z."/>
            <person name="Huang M.Z."/>
            <person name="Huang L."/>
            <person name="Peng D.H."/>
            <person name="Luo Y.B."/>
            <person name="Zou S.Q."/>
            <person name="Chen S.P."/>
            <person name="Lan S."/>
            <person name="Tsai W.C."/>
            <person name="Van de Peer Y."/>
            <person name="Liu Z.J."/>
        </authorList>
    </citation>
    <scope>NUCLEOTIDE SEQUENCE [LARGE SCALE GENOMIC DNA]</scope>
    <source>
        <tissue evidence="1">Flower</tissue>
    </source>
</reference>
<name>A0ABR2LZR4_9ASPA</name>
<keyword evidence="2" id="KW-1185">Reference proteome</keyword>
<evidence type="ECO:0000313" key="2">
    <source>
        <dbReference type="Proteomes" id="UP001412067"/>
    </source>
</evidence>
<accession>A0ABR2LZR4</accession>
<dbReference type="PANTHER" id="PTHR47723">
    <property type="entry name" value="OS05G0353850 PROTEIN"/>
    <property type="match status" value="1"/>
</dbReference>
<protein>
    <recommendedName>
        <fullName evidence="3">RNase H type-1 domain-containing protein</fullName>
    </recommendedName>
</protein>
<dbReference type="EMBL" id="JBBWWR010000013">
    <property type="protein sequence ID" value="KAK8955731.1"/>
    <property type="molecule type" value="Genomic_DNA"/>
</dbReference>
<evidence type="ECO:0000313" key="1">
    <source>
        <dbReference type="EMBL" id="KAK8955731.1"/>
    </source>
</evidence>